<keyword evidence="4" id="KW-1185">Reference proteome</keyword>
<keyword evidence="2" id="KW-0808">Transferase</keyword>
<dbReference type="PANTHER" id="PTHR13393:SF0">
    <property type="entry name" value="RNA N6-ADENOSINE-METHYLTRANSFERASE METTL16"/>
    <property type="match status" value="1"/>
</dbReference>
<dbReference type="GO" id="GO:0008168">
    <property type="term" value="F:methyltransferase activity"/>
    <property type="evidence" value="ECO:0007669"/>
    <property type="project" value="UniProtKB-KW"/>
</dbReference>
<name>A0A166SKI7_9AGAM</name>
<keyword evidence="1" id="KW-0489">Methyltransferase</keyword>
<sequence>MVMQFIQINAAPSDAVPDKVFSELLTVRPRPTQILNPVAKETSLFVARDTLRLFLIAETRCPHLMHSRNPYRYRTAPDLAVLERAFPKLKPYVSLNANGTDSVGYLDVAAHRLPYILWIEDMLNVSSHSRLKSDSETTVPGLDMRDIDALSLAHAWTNIARNNRPGRIALVAADPYGSVFGPLESKPDTPWVSFKFDFMMYNSPLSTQAKKALPSLPQPKTFPERSHVCTGAAVEIITPVGGAASVVRMGYTSMLGKMSPLAEIAGPLRKRSYAHPPSESDSIECWTPAESNADPKYLRSIVSAPACDASRALHTSAGWDGGGLANAMSISDSAGDAGRSDDLQTSVSYLVLCNSAQEATWLRDYISTTTRLG</sequence>
<dbReference type="Gene3D" id="3.40.50.150">
    <property type="entry name" value="Vaccinia Virus protein VP39"/>
    <property type="match status" value="1"/>
</dbReference>
<dbReference type="InterPro" id="IPR010286">
    <property type="entry name" value="METTL16/RlmF"/>
</dbReference>
<evidence type="ECO:0000256" key="2">
    <source>
        <dbReference type="ARBA" id="ARBA00022679"/>
    </source>
</evidence>
<protein>
    <submittedName>
        <fullName evidence="3">Uncharacterized protein</fullName>
    </submittedName>
</protein>
<dbReference type="Proteomes" id="UP000076532">
    <property type="component" value="Unassembled WGS sequence"/>
</dbReference>
<dbReference type="GO" id="GO:0070475">
    <property type="term" value="P:rRNA base methylation"/>
    <property type="evidence" value="ECO:0007669"/>
    <property type="project" value="TreeGrafter"/>
</dbReference>
<proteinExistence type="predicted"/>
<evidence type="ECO:0000313" key="3">
    <source>
        <dbReference type="EMBL" id="KZP29551.1"/>
    </source>
</evidence>
<gene>
    <name evidence="3" type="ORF">FIBSPDRAFT_926989</name>
</gene>
<dbReference type="GO" id="GO:0005634">
    <property type="term" value="C:nucleus"/>
    <property type="evidence" value="ECO:0007669"/>
    <property type="project" value="TreeGrafter"/>
</dbReference>
<dbReference type="InterPro" id="IPR029063">
    <property type="entry name" value="SAM-dependent_MTases_sf"/>
</dbReference>
<evidence type="ECO:0000313" key="4">
    <source>
        <dbReference type="Proteomes" id="UP000076532"/>
    </source>
</evidence>
<organism evidence="3 4">
    <name type="scientific">Athelia psychrophila</name>
    <dbReference type="NCBI Taxonomy" id="1759441"/>
    <lineage>
        <taxon>Eukaryota</taxon>
        <taxon>Fungi</taxon>
        <taxon>Dikarya</taxon>
        <taxon>Basidiomycota</taxon>
        <taxon>Agaricomycotina</taxon>
        <taxon>Agaricomycetes</taxon>
        <taxon>Agaricomycetidae</taxon>
        <taxon>Atheliales</taxon>
        <taxon>Atheliaceae</taxon>
        <taxon>Athelia</taxon>
    </lineage>
</organism>
<dbReference type="AlphaFoldDB" id="A0A166SKI7"/>
<dbReference type="STRING" id="436010.A0A166SKI7"/>
<evidence type="ECO:0000256" key="1">
    <source>
        <dbReference type="ARBA" id="ARBA00022603"/>
    </source>
</evidence>
<accession>A0A166SKI7</accession>
<dbReference type="OrthoDB" id="514248at2759"/>
<reference evidence="3 4" key="1">
    <citation type="journal article" date="2016" name="Mol. Biol. Evol.">
        <title>Comparative Genomics of Early-Diverging Mushroom-Forming Fungi Provides Insights into the Origins of Lignocellulose Decay Capabilities.</title>
        <authorList>
            <person name="Nagy L.G."/>
            <person name="Riley R."/>
            <person name="Tritt A."/>
            <person name="Adam C."/>
            <person name="Daum C."/>
            <person name="Floudas D."/>
            <person name="Sun H."/>
            <person name="Yadav J.S."/>
            <person name="Pangilinan J."/>
            <person name="Larsson K.H."/>
            <person name="Matsuura K."/>
            <person name="Barry K."/>
            <person name="Labutti K."/>
            <person name="Kuo R."/>
            <person name="Ohm R.A."/>
            <person name="Bhattacharya S.S."/>
            <person name="Shirouzu T."/>
            <person name="Yoshinaga Y."/>
            <person name="Martin F.M."/>
            <person name="Grigoriev I.V."/>
            <person name="Hibbett D.S."/>
        </authorList>
    </citation>
    <scope>NUCLEOTIDE SEQUENCE [LARGE SCALE GENOMIC DNA]</scope>
    <source>
        <strain evidence="3 4">CBS 109695</strain>
    </source>
</reference>
<dbReference type="EMBL" id="KV417498">
    <property type="protein sequence ID" value="KZP29551.1"/>
    <property type="molecule type" value="Genomic_DNA"/>
</dbReference>
<dbReference type="PANTHER" id="PTHR13393">
    <property type="entry name" value="SAM-DEPENDENT METHYLTRANSFERASE"/>
    <property type="match status" value="1"/>
</dbReference>